<feature type="region of interest" description="Disordered" evidence="1">
    <location>
        <begin position="382"/>
        <end position="408"/>
    </location>
</feature>
<gene>
    <name evidence="2" type="ORF">MNBD_GAMMA13-1496</name>
</gene>
<feature type="compositionally biased region" description="Basic and acidic residues" evidence="1">
    <location>
        <begin position="394"/>
        <end position="405"/>
    </location>
</feature>
<feature type="non-terminal residue" evidence="2">
    <location>
        <position position="1"/>
    </location>
</feature>
<evidence type="ECO:0000256" key="1">
    <source>
        <dbReference type="SAM" id="MobiDB-lite"/>
    </source>
</evidence>
<name>A0A3B0YQJ0_9ZZZZ</name>
<organism evidence="2">
    <name type="scientific">hydrothermal vent metagenome</name>
    <dbReference type="NCBI Taxonomy" id="652676"/>
    <lineage>
        <taxon>unclassified sequences</taxon>
        <taxon>metagenomes</taxon>
        <taxon>ecological metagenomes</taxon>
    </lineage>
</organism>
<protein>
    <submittedName>
        <fullName evidence="2">Uncharacterized protein</fullName>
    </submittedName>
</protein>
<evidence type="ECO:0000313" key="2">
    <source>
        <dbReference type="EMBL" id="VAW83175.1"/>
    </source>
</evidence>
<proteinExistence type="predicted"/>
<dbReference type="EMBL" id="UOFK01000352">
    <property type="protein sequence ID" value="VAW83175.1"/>
    <property type="molecule type" value="Genomic_DNA"/>
</dbReference>
<accession>A0A3B0YQJ0</accession>
<sequence>WNPVTEALLPGPGAFNPPLLDEDTDPNYEVNGKGPATTGDLEGDFIAVVNAKSADIFEYGAVVNTAQLAPVLNGHILAEVEFGLEPGALGDVGLTPRPTQGTGGLFEDAIAAPFANEAHHTSAFLIETNDGRRLMYAGGLISANVFGCDVTDPMNIRPIDGTMVGGDIKDIVYHYDAYGDGDDPDSHPDYTQDKYNNLCGLAISGGFGATNHLSLTDDIIEIGDGLQAISYLGFKGNWGLAGGVGSAPQLPPTLTTPGGVVVFNESGSMVKEFSAVLNKAGPLRHKPRWQCIPCAVFGEDITTPQDTNAMANPHGIFVREDLGTLVTSDYGDGTTIALSGHTPLGLFDETAADTQAQGLDSTVRFWDLYKLKTMSGIGGDDVRPVDIAQAPDGPRNEGRTGDGEAHMGSSSVTMDEFIGLMAAWTTNCTGGPSDDPGCSGQHKGGWVASMCGGTLFYIEDMTTWQYGETPTLHAVYDSGPCTGMSVFFTTQDDTYIVMPISGIITPGQPLYNRDYPFQHSRRVVLFDIRPTVDNLDDIPGIQCDYADASTYVQSDEYGYEHRFDGSPTTVFAPYRNNGAGDCPVLADQDLLDNLDTLLGSGGPHFTLPDPAERRVVSSLYFLDLREFAAPAPVGQFPGSASIGDDRVCMFKMDKHLDQGIGQGRITRDTAFGLYTDVPSYGDEGQRYGPHAYFTYFDGCVDFDRKSWPHGDSGHGTPHGMTWWTS</sequence>
<dbReference type="AlphaFoldDB" id="A0A3B0YQJ0"/>
<feature type="region of interest" description="Disordered" evidence="1">
    <location>
        <begin position="1"/>
        <end position="24"/>
    </location>
</feature>
<reference evidence="2" key="1">
    <citation type="submission" date="2018-06" db="EMBL/GenBank/DDBJ databases">
        <authorList>
            <person name="Zhirakovskaya E."/>
        </authorList>
    </citation>
    <scope>NUCLEOTIDE SEQUENCE</scope>
</reference>